<evidence type="ECO:0000313" key="2">
    <source>
        <dbReference type="Proteomes" id="UP001059893"/>
    </source>
</evidence>
<protein>
    <submittedName>
        <fullName evidence="1">Uncharacterized protein</fullName>
    </submittedName>
</protein>
<gene>
    <name evidence="1" type="ORF">MCOR33_005545</name>
</gene>
<dbReference type="Proteomes" id="UP001059893">
    <property type="component" value="Unassembled WGS sequence"/>
</dbReference>
<sequence>MVLYVSGTSNPPAAPRLYPTPLDAAQGPIASQGFTALFLGETSKEGMGLGVGLRGNWERP</sequence>
<dbReference type="EMBL" id="JABSND010000093">
    <property type="protein sequence ID" value="KAI6298316.1"/>
    <property type="molecule type" value="Genomic_DNA"/>
</dbReference>
<keyword evidence="2" id="KW-1185">Reference proteome</keyword>
<comment type="caution">
    <text evidence="1">The sequence shown here is derived from an EMBL/GenBank/DDBJ whole genome shotgun (WGS) entry which is preliminary data.</text>
</comment>
<proteinExistence type="predicted"/>
<name>A0ABQ8NK20_PYRGI</name>
<accession>A0ABQ8NK20</accession>
<evidence type="ECO:0000313" key="1">
    <source>
        <dbReference type="EMBL" id="KAI6298316.1"/>
    </source>
</evidence>
<reference evidence="1" key="1">
    <citation type="submission" date="2021-01" db="EMBL/GenBank/DDBJ databases">
        <title>Deciphering the adaptive evolutionary patterns associated with biogeogrpahic diversity in the finger millet blast pathogen Magnaporthe oryzae in Eastern Africa.</title>
        <authorList>
            <person name="Onyema G."/>
            <person name="Shittu T.A."/>
            <person name="Dodsworth S."/>
            <person name="Devilliers S."/>
            <person name="Muthumeenakshi S."/>
            <person name="Sreenivasaprasad S."/>
        </authorList>
    </citation>
    <scope>NUCLEOTIDE SEQUENCE</scope>
    <source>
        <strain evidence="1">D15/s37</strain>
    </source>
</reference>
<organism evidence="1 2">
    <name type="scientific">Pyricularia grisea</name>
    <name type="common">Crabgrass-specific blast fungus</name>
    <name type="synonym">Magnaporthe grisea</name>
    <dbReference type="NCBI Taxonomy" id="148305"/>
    <lineage>
        <taxon>Eukaryota</taxon>
        <taxon>Fungi</taxon>
        <taxon>Dikarya</taxon>
        <taxon>Ascomycota</taxon>
        <taxon>Pezizomycotina</taxon>
        <taxon>Sordariomycetes</taxon>
        <taxon>Sordariomycetidae</taxon>
        <taxon>Magnaporthales</taxon>
        <taxon>Pyriculariaceae</taxon>
        <taxon>Pyricularia</taxon>
    </lineage>
</organism>